<dbReference type="EMBL" id="CP019699">
    <property type="protein sequence ID" value="AQS55114.1"/>
    <property type="molecule type" value="Genomic_DNA"/>
</dbReference>
<dbReference type="Proteomes" id="UP000188603">
    <property type="component" value="Chromosome"/>
</dbReference>
<evidence type="ECO:0000313" key="3">
    <source>
        <dbReference type="Proteomes" id="UP000188603"/>
    </source>
</evidence>
<dbReference type="Pfam" id="PF00149">
    <property type="entry name" value="Metallophos"/>
    <property type="match status" value="1"/>
</dbReference>
<dbReference type="GO" id="GO:0016787">
    <property type="term" value="F:hydrolase activity"/>
    <property type="evidence" value="ECO:0007669"/>
    <property type="project" value="InterPro"/>
</dbReference>
<dbReference type="AlphaFoldDB" id="A0A1U9K505"/>
<dbReference type="RefSeq" id="WP_077718933.1">
    <property type="nucleotide sequence ID" value="NZ_CP019699.1"/>
</dbReference>
<dbReference type="PANTHER" id="PTHR43143">
    <property type="entry name" value="METALLOPHOSPHOESTERASE, CALCINEURIN SUPERFAMILY"/>
    <property type="match status" value="1"/>
</dbReference>
<dbReference type="PANTHER" id="PTHR43143:SF1">
    <property type="entry name" value="SERINE_THREONINE-PROTEIN PHOSPHATASE CPPED1"/>
    <property type="match status" value="1"/>
</dbReference>
<name>A0A1U9K505_9BACL</name>
<dbReference type="Gene3D" id="3.60.21.10">
    <property type="match status" value="1"/>
</dbReference>
<evidence type="ECO:0000313" key="2">
    <source>
        <dbReference type="EMBL" id="AQS55114.1"/>
    </source>
</evidence>
<dbReference type="InterPro" id="IPR004843">
    <property type="entry name" value="Calcineurin-like_PHP"/>
</dbReference>
<feature type="domain" description="Calcineurin-like phosphoesterase" evidence="1">
    <location>
        <begin position="38"/>
        <end position="252"/>
    </location>
</feature>
<dbReference type="STRING" id="1471761.B0W44_04350"/>
<protein>
    <recommendedName>
        <fullName evidence="1">Calcineurin-like phosphoesterase domain-containing protein</fullName>
    </recommendedName>
</protein>
<dbReference type="OrthoDB" id="1645838at2"/>
<organism evidence="2 3">
    <name type="scientific">Novibacillus thermophilus</name>
    <dbReference type="NCBI Taxonomy" id="1471761"/>
    <lineage>
        <taxon>Bacteria</taxon>
        <taxon>Bacillati</taxon>
        <taxon>Bacillota</taxon>
        <taxon>Bacilli</taxon>
        <taxon>Bacillales</taxon>
        <taxon>Thermoactinomycetaceae</taxon>
        <taxon>Novibacillus</taxon>
    </lineage>
</organism>
<keyword evidence="3" id="KW-1185">Reference proteome</keyword>
<dbReference type="InterPro" id="IPR051918">
    <property type="entry name" value="STPP_CPPED1"/>
</dbReference>
<evidence type="ECO:0000259" key="1">
    <source>
        <dbReference type="Pfam" id="PF00149"/>
    </source>
</evidence>
<reference evidence="2 3" key="1">
    <citation type="journal article" date="2015" name="Int. J. Syst. Evol. Microbiol.">
        <title>Novibacillus thermophilus gen. nov., sp. nov., a Gram-staining-negative and moderately thermophilic member of the family Thermoactinomycetaceae.</title>
        <authorList>
            <person name="Yang G."/>
            <person name="Chen J."/>
            <person name="Zhou S."/>
        </authorList>
    </citation>
    <scope>NUCLEOTIDE SEQUENCE [LARGE SCALE GENOMIC DNA]</scope>
    <source>
        <strain evidence="2 3">SG-1</strain>
    </source>
</reference>
<dbReference type="InterPro" id="IPR029052">
    <property type="entry name" value="Metallo-depent_PP-like"/>
</dbReference>
<dbReference type="SUPFAM" id="SSF56300">
    <property type="entry name" value="Metallo-dependent phosphatases"/>
    <property type="match status" value="1"/>
</dbReference>
<proteinExistence type="predicted"/>
<gene>
    <name evidence="2" type="ORF">B0W44_04350</name>
</gene>
<sequence>MRRIQHSLLFKVLIGYLALTSVFVELAEATTLDAPNLTFAVMSDIHIHVHNTDVHRRLTKALEDYRRINPNMRLIVINGDLTNGFPSHYRVLERLLDSVPHPSIHFTPGNHDFYKMLYNRQGKLDFDHLPNGWSSEEAMRLFQKFTGYDRPYHDVWVDGYHFVFLASEKSRDADRSIGKNGYLSDTQLNWLEEKLKERPLGAHNPTFVFSHHPLPNTVEGSEGEAQIVQHRALRRILDRHPEVIFFSGHTHYSLRKTDQVYADRFLMLGSSSIMRHEESLYIEVYDDHVDIHSRDHGKGEWIRDKFVRRDLHAD</sequence>
<dbReference type="KEGG" id="ntr:B0W44_04350"/>
<accession>A0A1U9K505</accession>